<feature type="transmembrane region" description="Helical" evidence="6">
    <location>
        <begin position="48"/>
        <end position="66"/>
    </location>
</feature>
<feature type="transmembrane region" description="Helical" evidence="6">
    <location>
        <begin position="368"/>
        <end position="387"/>
    </location>
</feature>
<feature type="transmembrane region" description="Helical" evidence="6">
    <location>
        <begin position="153"/>
        <end position="175"/>
    </location>
</feature>
<feature type="transmembrane region" description="Helical" evidence="6">
    <location>
        <begin position="261"/>
        <end position="281"/>
    </location>
</feature>
<dbReference type="STRING" id="1470434.AZF00_01135"/>
<evidence type="ECO:0000313" key="8">
    <source>
        <dbReference type="Proteomes" id="UP000074119"/>
    </source>
</evidence>
<feature type="transmembrane region" description="Helical" evidence="6">
    <location>
        <begin position="181"/>
        <end position="202"/>
    </location>
</feature>
<feature type="transmembrane region" description="Helical" evidence="6">
    <location>
        <begin position="129"/>
        <end position="146"/>
    </location>
</feature>
<dbReference type="Proteomes" id="UP000074119">
    <property type="component" value="Chromosome"/>
</dbReference>
<organism evidence="7 8">
    <name type="scientific">Zhongshania aliphaticivorans</name>
    <dbReference type="NCBI Taxonomy" id="1470434"/>
    <lineage>
        <taxon>Bacteria</taxon>
        <taxon>Pseudomonadati</taxon>
        <taxon>Pseudomonadota</taxon>
        <taxon>Gammaproteobacteria</taxon>
        <taxon>Cellvibrionales</taxon>
        <taxon>Spongiibacteraceae</taxon>
        <taxon>Zhongshania</taxon>
    </lineage>
</organism>
<keyword evidence="4 6" id="KW-1133">Transmembrane helix</keyword>
<dbReference type="PANTHER" id="PTHR30250:SF11">
    <property type="entry name" value="O-ANTIGEN TRANSPORTER-RELATED"/>
    <property type="match status" value="1"/>
</dbReference>
<dbReference type="CDD" id="cd13128">
    <property type="entry name" value="MATE_Wzx_like"/>
    <property type="match status" value="1"/>
</dbReference>
<evidence type="ECO:0000313" key="7">
    <source>
        <dbReference type="EMBL" id="AMO66987.1"/>
    </source>
</evidence>
<dbReference type="RefSeq" id="WP_062382565.1">
    <property type="nucleotide sequence ID" value="NZ_CP014544.1"/>
</dbReference>
<dbReference type="EMBL" id="CP014544">
    <property type="protein sequence ID" value="AMO66987.1"/>
    <property type="molecule type" value="Genomic_DNA"/>
</dbReference>
<keyword evidence="3 6" id="KW-0812">Transmembrane</keyword>
<evidence type="ECO:0000256" key="2">
    <source>
        <dbReference type="ARBA" id="ARBA00022475"/>
    </source>
</evidence>
<gene>
    <name evidence="7" type="ORF">AZF00_01135</name>
</gene>
<feature type="transmembrane region" description="Helical" evidence="6">
    <location>
        <begin position="86"/>
        <end position="109"/>
    </location>
</feature>
<protein>
    <submittedName>
        <fullName evidence="7">Uncharacterized protein</fullName>
    </submittedName>
</protein>
<feature type="transmembrane region" description="Helical" evidence="6">
    <location>
        <begin position="21"/>
        <end position="42"/>
    </location>
</feature>
<dbReference type="AlphaFoldDB" id="A0A127M1A2"/>
<evidence type="ECO:0000256" key="5">
    <source>
        <dbReference type="ARBA" id="ARBA00023136"/>
    </source>
</evidence>
<dbReference type="PANTHER" id="PTHR30250">
    <property type="entry name" value="PST FAMILY PREDICTED COLANIC ACID TRANSPORTER"/>
    <property type="match status" value="1"/>
</dbReference>
<evidence type="ECO:0000256" key="6">
    <source>
        <dbReference type="SAM" id="Phobius"/>
    </source>
</evidence>
<reference evidence="7 8" key="1">
    <citation type="submission" date="2015-12" db="EMBL/GenBank/DDBJ databases">
        <authorList>
            <person name="Shamseldin A."/>
            <person name="Moawad H."/>
            <person name="Abd El-Rahim W.M."/>
            <person name="Sadowsky M.J."/>
        </authorList>
    </citation>
    <scope>NUCLEOTIDE SEQUENCE [LARGE SCALE GENOMIC DNA]</scope>
    <source>
        <strain evidence="7 8">SM2</strain>
    </source>
</reference>
<evidence type="ECO:0000256" key="3">
    <source>
        <dbReference type="ARBA" id="ARBA00022692"/>
    </source>
</evidence>
<evidence type="ECO:0000256" key="4">
    <source>
        <dbReference type="ARBA" id="ARBA00022989"/>
    </source>
</evidence>
<comment type="subcellular location">
    <subcellularLocation>
        <location evidence="1">Cell membrane</location>
        <topology evidence="1">Multi-pass membrane protein</topology>
    </subcellularLocation>
</comment>
<dbReference type="GO" id="GO:0005886">
    <property type="term" value="C:plasma membrane"/>
    <property type="evidence" value="ECO:0007669"/>
    <property type="project" value="UniProtKB-SubCell"/>
</dbReference>
<evidence type="ECO:0000256" key="1">
    <source>
        <dbReference type="ARBA" id="ARBA00004651"/>
    </source>
</evidence>
<dbReference type="KEGG" id="zal:AZF00_01135"/>
<name>A0A127M1A2_9GAMM</name>
<sequence>MKLSPRSSQHKDVIRSSAIAFAIRALGAVAGFITTALIARELGAEESGYYFLAFTTVTILAAVSRVGMDNSIIRFVGRAPEQAMSVFYKSICLVVGASIFVAVCLYTLAGPLSEYFFQKPRMAPVLEGVSLAVIGVALFTLAANALQGLHKVLYSIFILNIAANTLLIAGIFLFNISDAAILARFFAGSALIAAVSGYFLLLRMKPEQQGSSVSWEMLFKSCLPLWSVVIMGQMVQWSGQFIAGVYMAPEVVAQLAVAQRTAMLASFVLIAVNLVVAPRFAAMHRNGDMEGLQSLAKTSVKLIGLLATPVIAVMLVFPEFLMGLFGSGFTEGASLLQILALGQFVNAITGSVGFLLMMCGYEKDMRNITLLSGSLALTLTWWLTAAYGAYGNATGTAIAVATQNLLAVYFVKRRLGFNTLAIWRR</sequence>
<keyword evidence="5 6" id="KW-0472">Membrane</keyword>
<dbReference type="Pfam" id="PF01943">
    <property type="entry name" value="Polysacc_synt"/>
    <property type="match status" value="1"/>
</dbReference>
<proteinExistence type="predicted"/>
<accession>A0A127M1A2</accession>
<dbReference type="InterPro" id="IPR002797">
    <property type="entry name" value="Polysacc_synth"/>
</dbReference>
<feature type="transmembrane region" description="Helical" evidence="6">
    <location>
        <begin position="335"/>
        <end position="356"/>
    </location>
</feature>
<feature type="transmembrane region" description="Helical" evidence="6">
    <location>
        <begin position="302"/>
        <end position="329"/>
    </location>
</feature>
<feature type="transmembrane region" description="Helical" evidence="6">
    <location>
        <begin position="223"/>
        <end position="249"/>
    </location>
</feature>
<dbReference type="InterPro" id="IPR050833">
    <property type="entry name" value="Poly_Biosynth_Transport"/>
</dbReference>
<keyword evidence="2" id="KW-1003">Cell membrane</keyword>
<feature type="transmembrane region" description="Helical" evidence="6">
    <location>
        <begin position="393"/>
        <end position="411"/>
    </location>
</feature>